<sequence>MIISSILWLIAPPVQKRSVQARFITKRQEVVHEKVENGGGRRKTLDSRFAIMKEQRKRYQSNKNYSDEVQVPRLPPWARARRFLR</sequence>
<comment type="caution">
    <text evidence="1">The sequence shown here is derived from an EMBL/GenBank/DDBJ whole genome shotgun (WGS) entry which is preliminary data.</text>
</comment>
<dbReference type="OrthoDB" id="1902342at2759"/>
<dbReference type="EMBL" id="CABITT030000007">
    <property type="protein sequence ID" value="VVB11892.1"/>
    <property type="molecule type" value="Genomic_DNA"/>
</dbReference>
<keyword evidence="2" id="KW-1185">Reference proteome</keyword>
<evidence type="ECO:0000313" key="1">
    <source>
        <dbReference type="EMBL" id="VVB11892.1"/>
    </source>
</evidence>
<dbReference type="PANTHER" id="PTHR36048:SF2">
    <property type="entry name" value="(RAPE) HYPOTHETICAL PROTEIN"/>
    <property type="match status" value="1"/>
</dbReference>
<dbReference type="Proteomes" id="UP000489600">
    <property type="component" value="Unassembled WGS sequence"/>
</dbReference>
<evidence type="ECO:0000313" key="2">
    <source>
        <dbReference type="Proteomes" id="UP000489600"/>
    </source>
</evidence>
<dbReference type="PANTHER" id="PTHR36048">
    <property type="entry name" value="RIBOSOME MATURATION FACTOR"/>
    <property type="match status" value="1"/>
</dbReference>
<gene>
    <name evidence="1" type="ORF">ANE_LOCUS22336</name>
</gene>
<protein>
    <submittedName>
        <fullName evidence="1">Uncharacterized protein</fullName>
    </submittedName>
</protein>
<organism evidence="1 2">
    <name type="scientific">Arabis nemorensis</name>
    <dbReference type="NCBI Taxonomy" id="586526"/>
    <lineage>
        <taxon>Eukaryota</taxon>
        <taxon>Viridiplantae</taxon>
        <taxon>Streptophyta</taxon>
        <taxon>Embryophyta</taxon>
        <taxon>Tracheophyta</taxon>
        <taxon>Spermatophyta</taxon>
        <taxon>Magnoliopsida</taxon>
        <taxon>eudicotyledons</taxon>
        <taxon>Gunneridae</taxon>
        <taxon>Pentapetalae</taxon>
        <taxon>rosids</taxon>
        <taxon>malvids</taxon>
        <taxon>Brassicales</taxon>
        <taxon>Brassicaceae</taxon>
        <taxon>Arabideae</taxon>
        <taxon>Arabis</taxon>
    </lineage>
</organism>
<dbReference type="AlphaFoldDB" id="A0A565CE91"/>
<reference evidence="1" key="1">
    <citation type="submission" date="2019-07" db="EMBL/GenBank/DDBJ databases">
        <authorList>
            <person name="Dittberner H."/>
        </authorList>
    </citation>
    <scope>NUCLEOTIDE SEQUENCE [LARGE SCALE GENOMIC DNA]</scope>
</reference>
<name>A0A565CE91_9BRAS</name>
<accession>A0A565CE91</accession>
<proteinExistence type="predicted"/>